<dbReference type="SUPFAM" id="SSF53098">
    <property type="entry name" value="Ribonuclease H-like"/>
    <property type="match status" value="1"/>
</dbReference>
<accession>A0A8S9ZW75</accession>
<keyword evidence="5" id="KW-0539">Nucleus</keyword>
<sequence length="214" mass="24187">MNYIACCNIPFFTINHPAFRKLVKNNFNTLLDESHYRKEVLPEVYKIVKNKIKNELNEIEHVSCTTDMWSADTTKDAFISLTACGVTPTFSLKKFTLAIQKFSGSHTAEKIAEVLQELLDKWEVNAHCVLCDSAANIVKATELMGITRMSCAAHDLNLCVKSCIGTEKDELAQLFEKCRKIVGTLKHSSKFTDELKDIQVELGLPKEKLMQNEP</sequence>
<comment type="subcellular location">
    <subcellularLocation>
        <location evidence="1">Nucleus</location>
    </subcellularLocation>
</comment>
<protein>
    <submittedName>
        <fullName evidence="6">Uncharacterized protein</fullName>
    </submittedName>
</protein>
<dbReference type="GO" id="GO:0008270">
    <property type="term" value="F:zinc ion binding"/>
    <property type="evidence" value="ECO:0007669"/>
    <property type="project" value="UniProtKB-KW"/>
</dbReference>
<organism evidence="6 7">
    <name type="scientific">Meloidogyne graminicola</name>
    <dbReference type="NCBI Taxonomy" id="189291"/>
    <lineage>
        <taxon>Eukaryota</taxon>
        <taxon>Metazoa</taxon>
        <taxon>Ecdysozoa</taxon>
        <taxon>Nematoda</taxon>
        <taxon>Chromadorea</taxon>
        <taxon>Rhabditida</taxon>
        <taxon>Tylenchina</taxon>
        <taxon>Tylenchomorpha</taxon>
        <taxon>Tylenchoidea</taxon>
        <taxon>Meloidogynidae</taxon>
        <taxon>Meloidogyninae</taxon>
        <taxon>Meloidogyne</taxon>
    </lineage>
</organism>
<evidence type="ECO:0000313" key="7">
    <source>
        <dbReference type="Proteomes" id="UP000605970"/>
    </source>
</evidence>
<dbReference type="OrthoDB" id="10057873at2759"/>
<dbReference type="InterPro" id="IPR052035">
    <property type="entry name" value="ZnF_BED_domain_contain"/>
</dbReference>
<evidence type="ECO:0000256" key="4">
    <source>
        <dbReference type="ARBA" id="ARBA00022833"/>
    </source>
</evidence>
<dbReference type="InterPro" id="IPR012337">
    <property type="entry name" value="RNaseH-like_sf"/>
</dbReference>
<dbReference type="GO" id="GO:0005634">
    <property type="term" value="C:nucleus"/>
    <property type="evidence" value="ECO:0007669"/>
    <property type="project" value="UniProtKB-SubCell"/>
</dbReference>
<gene>
    <name evidence="6" type="ORF">Mgra_00003122</name>
</gene>
<dbReference type="AlphaFoldDB" id="A0A8S9ZW75"/>
<keyword evidence="3" id="KW-0863">Zinc-finger</keyword>
<dbReference type="PANTHER" id="PTHR46481:SF10">
    <property type="entry name" value="ZINC FINGER BED DOMAIN-CONTAINING PROTEIN 39"/>
    <property type="match status" value="1"/>
</dbReference>
<keyword evidence="7" id="KW-1185">Reference proteome</keyword>
<evidence type="ECO:0000256" key="5">
    <source>
        <dbReference type="ARBA" id="ARBA00023242"/>
    </source>
</evidence>
<reference evidence="6" key="1">
    <citation type="journal article" date="2020" name="Ecol. Evol.">
        <title>Genome structure and content of the rice root-knot nematode (Meloidogyne graminicola).</title>
        <authorList>
            <person name="Phan N.T."/>
            <person name="Danchin E.G.J."/>
            <person name="Klopp C."/>
            <person name="Perfus-Barbeoch L."/>
            <person name="Kozlowski D.K."/>
            <person name="Koutsovoulos G.D."/>
            <person name="Lopez-Roques C."/>
            <person name="Bouchez O."/>
            <person name="Zahm M."/>
            <person name="Besnard G."/>
            <person name="Bellafiore S."/>
        </authorList>
    </citation>
    <scope>NUCLEOTIDE SEQUENCE</scope>
    <source>
        <strain evidence="6">VN-18</strain>
    </source>
</reference>
<comment type="caution">
    <text evidence="6">The sequence shown here is derived from an EMBL/GenBank/DDBJ whole genome shotgun (WGS) entry which is preliminary data.</text>
</comment>
<keyword evidence="2" id="KW-0479">Metal-binding</keyword>
<keyword evidence="4" id="KW-0862">Zinc</keyword>
<dbReference type="Proteomes" id="UP000605970">
    <property type="component" value="Unassembled WGS sequence"/>
</dbReference>
<name>A0A8S9ZW75_9BILA</name>
<dbReference type="EMBL" id="JABEBT010000020">
    <property type="protein sequence ID" value="KAF7637377.1"/>
    <property type="molecule type" value="Genomic_DNA"/>
</dbReference>
<evidence type="ECO:0000313" key="6">
    <source>
        <dbReference type="EMBL" id="KAF7637377.1"/>
    </source>
</evidence>
<evidence type="ECO:0000256" key="3">
    <source>
        <dbReference type="ARBA" id="ARBA00022771"/>
    </source>
</evidence>
<dbReference type="PANTHER" id="PTHR46481">
    <property type="entry name" value="ZINC FINGER BED DOMAIN-CONTAINING PROTEIN 4"/>
    <property type="match status" value="1"/>
</dbReference>
<proteinExistence type="predicted"/>
<evidence type="ECO:0000256" key="2">
    <source>
        <dbReference type="ARBA" id="ARBA00022723"/>
    </source>
</evidence>
<evidence type="ECO:0000256" key="1">
    <source>
        <dbReference type="ARBA" id="ARBA00004123"/>
    </source>
</evidence>